<keyword evidence="2" id="KW-1185">Reference proteome</keyword>
<accession>A0A5N4BNW3</accession>
<name>A0A5N4BNW3_9FLAO</name>
<protein>
    <recommendedName>
        <fullName evidence="3">KTSC domain-containing protein</fullName>
    </recommendedName>
</protein>
<sequence length="148" mass="17060">MTAVGKLNAKFISVAMGKPELPYCTDINSYLQQCLASTSVHQWSAKERNFIKVNERSADQKQSNRFYSIPSQYNFLSFSDSHIQIVFLRDIKFVAAWNKWGDLYSINKEDTLPAFKEIKEFYTNSFKLIDGFKFLIKIPDKSAHALVS</sequence>
<evidence type="ECO:0000313" key="2">
    <source>
        <dbReference type="Proteomes" id="UP000326384"/>
    </source>
</evidence>
<evidence type="ECO:0008006" key="3">
    <source>
        <dbReference type="Google" id="ProtNLM"/>
    </source>
</evidence>
<reference evidence="1 2" key="1">
    <citation type="journal article" date="2019" name="Stand. Genomic Sci.">
        <title>Draft Whole-Genome Sequence of a Novel Chryseobacterium viscerum Strain Isolated from Fresh Water at Dripping Springs, New Mexico.</title>
        <authorList>
            <person name="Kyndt J.A."/>
            <person name="Moore T.C."/>
        </authorList>
    </citation>
    <scope>NUCLEOTIDE SEQUENCE [LARGE SCALE GENOMIC DNA]</scope>
    <source>
        <strain evidence="1 2">DPS</strain>
    </source>
</reference>
<comment type="caution">
    <text evidence="1">The sequence shown here is derived from an EMBL/GenBank/DDBJ whole genome shotgun (WGS) entry which is preliminary data.</text>
</comment>
<dbReference type="EMBL" id="VTPV01000007">
    <property type="protein sequence ID" value="KAB1230108.1"/>
    <property type="molecule type" value="Genomic_DNA"/>
</dbReference>
<evidence type="ECO:0000313" key="1">
    <source>
        <dbReference type="EMBL" id="KAB1230108.1"/>
    </source>
</evidence>
<dbReference type="RefSeq" id="WP_152290227.1">
    <property type="nucleotide sequence ID" value="NZ_VTPV01000007.1"/>
</dbReference>
<organism evidence="1 2">
    <name type="scientific">Chryseobacterium viscerum</name>
    <dbReference type="NCBI Taxonomy" id="1037377"/>
    <lineage>
        <taxon>Bacteria</taxon>
        <taxon>Pseudomonadati</taxon>
        <taxon>Bacteroidota</taxon>
        <taxon>Flavobacteriia</taxon>
        <taxon>Flavobacteriales</taxon>
        <taxon>Weeksellaceae</taxon>
        <taxon>Chryseobacterium group</taxon>
        <taxon>Chryseobacterium</taxon>
    </lineage>
</organism>
<gene>
    <name evidence="1" type="ORF">F8D52_13050</name>
</gene>
<proteinExistence type="predicted"/>
<dbReference type="Proteomes" id="UP000326384">
    <property type="component" value="Unassembled WGS sequence"/>
</dbReference>